<sequence>MTATTDAATATSRGRALSEVLQELQAVVEELTAVVAAELEDGGPGEGEPGVLAEASAVLRRAGQRLDAARWAVLPALETDGRWALDGSRSFAHWLARAEDVTLATARRDVRTAAALHETLRSTRSAALRGEVGGEHVRALVDVAPTSAARRAALAAPVEDGRTDDAAEPGEAERPTGEEVLLDLAQRYPVGPFRQMVRRFAQVADPESDERGYRQATEREFFDISPTWGGYHLAGFLTEEHGQALRTAVEAVMGRPAADDTRTPAQRRAQALVDLVRVALDNAAVGTGAAVRPHLTVTVSWTELTTLIEGIGEESGEAAADGAVSPAGSGGVDVDRIVADGLPRFPDGRGPIPPSLLRRLACDAEVTRIVFGPDSQVLDVGRSRRTVTGQLRRAVVARDGHCTWPGCEEPPNRCEVHHAVTHWADGGSTSVHNAALLCWHHHARVDGLGIAMRYDGGTWRFTDRRGREIGARTALGGSADDVAAEAA</sequence>
<reference evidence="3 4" key="1">
    <citation type="submission" date="2011-05" db="EMBL/GenBank/DDBJ databases">
        <title>Complete sequence of Isoptericola variabilis 225.</title>
        <authorList>
            <consortium name="US DOE Joint Genome Institute"/>
            <person name="Lucas S."/>
            <person name="Han J."/>
            <person name="Lapidus A."/>
            <person name="Cheng J.-F."/>
            <person name="Goodwin L."/>
            <person name="Pitluck S."/>
            <person name="Peters L."/>
            <person name="Mikhailova N."/>
            <person name="Zeytun A."/>
            <person name="Han C."/>
            <person name="Tapia R."/>
            <person name="Land M."/>
            <person name="Hauser L."/>
            <person name="Kyrpides N."/>
            <person name="Ivanova N."/>
            <person name="Pagani I."/>
            <person name="Siebers A."/>
            <person name="Allgaier M."/>
            <person name="Thelen M."/>
            <person name="Hugenholtz P."/>
            <person name="Gladden J."/>
            <person name="Woyke T."/>
        </authorList>
    </citation>
    <scope>NUCLEOTIDE SEQUENCE [LARGE SCALE GENOMIC DNA]</scope>
    <source>
        <strain evidence="4">225</strain>
    </source>
</reference>
<accession>F6FQS4</accession>
<dbReference type="EMBL" id="CP002810">
    <property type="protein sequence ID" value="AEG42889.1"/>
    <property type="molecule type" value="Genomic_DNA"/>
</dbReference>
<feature type="region of interest" description="Disordered" evidence="1">
    <location>
        <begin position="154"/>
        <end position="175"/>
    </location>
</feature>
<evidence type="ECO:0000256" key="1">
    <source>
        <dbReference type="SAM" id="MobiDB-lite"/>
    </source>
</evidence>
<gene>
    <name evidence="3" type="ordered locus">Isova_0073</name>
</gene>
<evidence type="ECO:0000259" key="2">
    <source>
        <dbReference type="SMART" id="SM00507"/>
    </source>
</evidence>
<dbReference type="InterPro" id="IPR003615">
    <property type="entry name" value="HNH_nuc"/>
</dbReference>
<dbReference type="Proteomes" id="UP000009236">
    <property type="component" value="Chromosome"/>
</dbReference>
<proteinExistence type="predicted"/>
<name>F6FQS4_ISOV2</name>
<dbReference type="HOGENOM" id="CLU_022065_5_2_11"/>
<dbReference type="CDD" id="cd00085">
    <property type="entry name" value="HNHc"/>
    <property type="match status" value="1"/>
</dbReference>
<keyword evidence="4" id="KW-1185">Reference proteome</keyword>
<dbReference type="Pfam" id="PF02720">
    <property type="entry name" value="DUF222"/>
    <property type="match status" value="1"/>
</dbReference>
<dbReference type="AlphaFoldDB" id="F6FQS4"/>
<evidence type="ECO:0000313" key="4">
    <source>
        <dbReference type="Proteomes" id="UP000009236"/>
    </source>
</evidence>
<dbReference type="KEGG" id="iva:Isova_0073"/>
<organism evidence="4">
    <name type="scientific">Isoptericola variabilis (strain 225)</name>
    <dbReference type="NCBI Taxonomy" id="743718"/>
    <lineage>
        <taxon>Bacteria</taxon>
        <taxon>Bacillati</taxon>
        <taxon>Actinomycetota</taxon>
        <taxon>Actinomycetes</taxon>
        <taxon>Micrococcales</taxon>
        <taxon>Promicromonosporaceae</taxon>
        <taxon>Isoptericola</taxon>
    </lineage>
</organism>
<dbReference type="SMART" id="SM00507">
    <property type="entry name" value="HNHc"/>
    <property type="match status" value="1"/>
</dbReference>
<feature type="domain" description="HNH nuclease" evidence="2">
    <location>
        <begin position="390"/>
        <end position="443"/>
    </location>
</feature>
<protein>
    <submittedName>
        <fullName evidence="3">HNH nuclease</fullName>
    </submittedName>
</protein>
<dbReference type="STRING" id="743718.Isova_0073"/>
<dbReference type="eggNOG" id="COG1403">
    <property type="taxonomic scope" value="Bacteria"/>
</dbReference>
<feature type="compositionally biased region" description="Basic and acidic residues" evidence="1">
    <location>
        <begin position="159"/>
        <end position="175"/>
    </location>
</feature>
<dbReference type="InterPro" id="IPR003870">
    <property type="entry name" value="DUF222"/>
</dbReference>
<evidence type="ECO:0000313" key="3">
    <source>
        <dbReference type="EMBL" id="AEG42889.1"/>
    </source>
</evidence>
<dbReference type="RefSeq" id="WP_013837284.1">
    <property type="nucleotide sequence ID" value="NC_015588.1"/>
</dbReference>